<proteinExistence type="predicted"/>
<keyword evidence="3 7" id="KW-0238">DNA-binding</keyword>
<dbReference type="PROSITE" id="PS50110">
    <property type="entry name" value="RESPONSE_REGULATORY"/>
    <property type="match status" value="1"/>
</dbReference>
<evidence type="ECO:0000313" key="11">
    <source>
        <dbReference type="Proteomes" id="UP000095679"/>
    </source>
</evidence>
<dbReference type="InterPro" id="IPR039420">
    <property type="entry name" value="WalR-like"/>
</dbReference>
<dbReference type="PANTHER" id="PTHR48111:SF43">
    <property type="entry name" value="STAGE 0 SPORULATION PROTEIN A HOMOLOG"/>
    <property type="match status" value="1"/>
</dbReference>
<reference evidence="10 11" key="1">
    <citation type="submission" date="2015-09" db="EMBL/GenBank/DDBJ databases">
        <authorList>
            <consortium name="Pathogen Informatics"/>
        </authorList>
    </citation>
    <scope>NUCLEOTIDE SEQUENCE [LARGE SCALE GENOMIC DNA]</scope>
    <source>
        <strain evidence="10 11">2789STDY5834835</strain>
    </source>
</reference>
<dbReference type="GO" id="GO:0005829">
    <property type="term" value="C:cytosol"/>
    <property type="evidence" value="ECO:0007669"/>
    <property type="project" value="TreeGrafter"/>
</dbReference>
<dbReference type="RefSeq" id="WP_055298059.1">
    <property type="nucleotide sequence ID" value="NZ_BLYK01000042.1"/>
</dbReference>
<dbReference type="GO" id="GO:0000976">
    <property type="term" value="F:transcription cis-regulatory region binding"/>
    <property type="evidence" value="ECO:0007669"/>
    <property type="project" value="TreeGrafter"/>
</dbReference>
<dbReference type="PROSITE" id="PS51755">
    <property type="entry name" value="OMPR_PHOB"/>
    <property type="match status" value="1"/>
</dbReference>
<protein>
    <recommendedName>
        <fullName evidence="1">Stage 0 sporulation protein A homolog</fullName>
    </recommendedName>
</protein>
<dbReference type="InterPro" id="IPR001789">
    <property type="entry name" value="Sig_transdc_resp-reg_receiver"/>
</dbReference>
<feature type="domain" description="Response regulatory" evidence="8">
    <location>
        <begin position="3"/>
        <end position="116"/>
    </location>
</feature>
<evidence type="ECO:0000256" key="2">
    <source>
        <dbReference type="ARBA" id="ARBA00023015"/>
    </source>
</evidence>
<sequence length="224" mass="25841">MYRILIVEDDSTIASNVAAHLERWDYETKQIEDFKCVMEAFQQFDPQLVILDIGLPFYNGFYWCQEIRKISSVPILFLSSMNDNMNIVMAMNMGGDEFIEKPFDLNVLTAKVQALLRRAYSFQGNVNVLEHEGMLLNLNDASLSYKGEKMSLTKNEFRILQILMENSGKIIARDDIIARLWESDAFIDDNTLTVNVARLRKKLENVGMEGRIKTKKGIGYYLDK</sequence>
<evidence type="ECO:0000256" key="1">
    <source>
        <dbReference type="ARBA" id="ARBA00018672"/>
    </source>
</evidence>
<dbReference type="InterPro" id="IPR011006">
    <property type="entry name" value="CheY-like_superfamily"/>
</dbReference>
<dbReference type="SMART" id="SM00448">
    <property type="entry name" value="REC"/>
    <property type="match status" value="1"/>
</dbReference>
<dbReference type="EMBL" id="CYZL01000004">
    <property type="protein sequence ID" value="CUN80194.1"/>
    <property type="molecule type" value="Genomic_DNA"/>
</dbReference>
<keyword evidence="6" id="KW-0597">Phosphoprotein</keyword>
<evidence type="ECO:0000259" key="9">
    <source>
        <dbReference type="PROSITE" id="PS51755"/>
    </source>
</evidence>
<evidence type="ECO:0000256" key="4">
    <source>
        <dbReference type="ARBA" id="ARBA00023163"/>
    </source>
</evidence>
<dbReference type="GO" id="GO:0032993">
    <property type="term" value="C:protein-DNA complex"/>
    <property type="evidence" value="ECO:0007669"/>
    <property type="project" value="TreeGrafter"/>
</dbReference>
<keyword evidence="4" id="KW-0804">Transcription</keyword>
<dbReference type="SUPFAM" id="SSF46894">
    <property type="entry name" value="C-terminal effector domain of the bipartite response regulators"/>
    <property type="match status" value="1"/>
</dbReference>
<feature type="modified residue" description="4-aspartylphosphate" evidence="6">
    <location>
        <position position="52"/>
    </location>
</feature>
<evidence type="ECO:0000256" key="3">
    <source>
        <dbReference type="ARBA" id="ARBA00023125"/>
    </source>
</evidence>
<feature type="DNA-binding region" description="OmpR/PhoB-type" evidence="7">
    <location>
        <begin position="126"/>
        <end position="224"/>
    </location>
</feature>
<evidence type="ECO:0000256" key="7">
    <source>
        <dbReference type="PROSITE-ProRule" id="PRU01091"/>
    </source>
</evidence>
<dbReference type="Gene3D" id="3.40.50.2300">
    <property type="match status" value="1"/>
</dbReference>
<dbReference type="AlphaFoldDB" id="A0A173ZVC9"/>
<organism evidence="10 11">
    <name type="scientific">Anaerobutyricum hallii</name>
    <dbReference type="NCBI Taxonomy" id="39488"/>
    <lineage>
        <taxon>Bacteria</taxon>
        <taxon>Bacillati</taxon>
        <taxon>Bacillota</taxon>
        <taxon>Clostridia</taxon>
        <taxon>Lachnospirales</taxon>
        <taxon>Lachnospiraceae</taxon>
        <taxon>Anaerobutyricum</taxon>
    </lineage>
</organism>
<dbReference type="Gene3D" id="1.10.10.10">
    <property type="entry name" value="Winged helix-like DNA-binding domain superfamily/Winged helix DNA-binding domain"/>
    <property type="match status" value="1"/>
</dbReference>
<evidence type="ECO:0000259" key="8">
    <source>
        <dbReference type="PROSITE" id="PS50110"/>
    </source>
</evidence>
<evidence type="ECO:0000256" key="5">
    <source>
        <dbReference type="ARBA" id="ARBA00024867"/>
    </source>
</evidence>
<dbReference type="GO" id="GO:0006355">
    <property type="term" value="P:regulation of DNA-templated transcription"/>
    <property type="evidence" value="ECO:0007669"/>
    <property type="project" value="InterPro"/>
</dbReference>
<dbReference type="Pfam" id="PF00486">
    <property type="entry name" value="Trans_reg_C"/>
    <property type="match status" value="1"/>
</dbReference>
<dbReference type="SMART" id="SM00862">
    <property type="entry name" value="Trans_reg_C"/>
    <property type="match status" value="1"/>
</dbReference>
<dbReference type="SUPFAM" id="SSF52172">
    <property type="entry name" value="CheY-like"/>
    <property type="match status" value="1"/>
</dbReference>
<keyword evidence="2" id="KW-0805">Transcription regulation</keyword>
<accession>A0A173ZVC9</accession>
<dbReference type="InterPro" id="IPR016032">
    <property type="entry name" value="Sig_transdc_resp-reg_C-effctor"/>
</dbReference>
<evidence type="ECO:0000256" key="6">
    <source>
        <dbReference type="PROSITE-ProRule" id="PRU00169"/>
    </source>
</evidence>
<dbReference type="CDD" id="cd18159">
    <property type="entry name" value="REC_OmpR_NsrR-like"/>
    <property type="match status" value="1"/>
</dbReference>
<dbReference type="GO" id="GO:0000156">
    <property type="term" value="F:phosphorelay response regulator activity"/>
    <property type="evidence" value="ECO:0007669"/>
    <property type="project" value="TreeGrafter"/>
</dbReference>
<dbReference type="InterPro" id="IPR036388">
    <property type="entry name" value="WH-like_DNA-bd_sf"/>
</dbReference>
<name>A0A173ZVC9_9FIRM</name>
<dbReference type="PANTHER" id="PTHR48111">
    <property type="entry name" value="REGULATOR OF RPOS"/>
    <property type="match status" value="1"/>
</dbReference>
<dbReference type="Proteomes" id="UP000095679">
    <property type="component" value="Unassembled WGS sequence"/>
</dbReference>
<comment type="function">
    <text evidence="5">May play the central regulatory role in sporulation. It may be an element of the effector pathway responsible for the activation of sporulation genes in response to nutritional stress. Spo0A may act in concert with spo0H (a sigma factor) to control the expression of some genes that are critical to the sporulation process.</text>
</comment>
<dbReference type="Pfam" id="PF00072">
    <property type="entry name" value="Response_reg"/>
    <property type="match status" value="1"/>
</dbReference>
<dbReference type="CDD" id="cd00383">
    <property type="entry name" value="trans_reg_C"/>
    <property type="match status" value="1"/>
</dbReference>
<evidence type="ECO:0000313" key="10">
    <source>
        <dbReference type="EMBL" id="CUN80194.1"/>
    </source>
</evidence>
<gene>
    <name evidence="10" type="primary">graR</name>
    <name evidence="10" type="ORF">ERS852450_00658</name>
</gene>
<dbReference type="InterPro" id="IPR001867">
    <property type="entry name" value="OmpR/PhoB-type_DNA-bd"/>
</dbReference>
<feature type="domain" description="OmpR/PhoB-type" evidence="9">
    <location>
        <begin position="126"/>
        <end position="224"/>
    </location>
</feature>